<feature type="region of interest" description="Disordered" evidence="6">
    <location>
        <begin position="280"/>
        <end position="324"/>
    </location>
</feature>
<evidence type="ECO:0000256" key="4">
    <source>
        <dbReference type="ARBA" id="ARBA00022833"/>
    </source>
</evidence>
<dbReference type="PANTHER" id="PTHR15933:SF21">
    <property type="entry name" value="F-BOX ONLY PROTEIN 40"/>
    <property type="match status" value="1"/>
</dbReference>
<protein>
    <submittedName>
        <fullName evidence="10">F-box protein 40.1</fullName>
    </submittedName>
</protein>
<dbReference type="AlphaFoldDB" id="A0A1S3KKS0"/>
<organism evidence="9 10">
    <name type="scientific">Salmo salar</name>
    <name type="common">Atlantic salmon</name>
    <dbReference type="NCBI Taxonomy" id="8030"/>
    <lineage>
        <taxon>Eukaryota</taxon>
        <taxon>Metazoa</taxon>
        <taxon>Chordata</taxon>
        <taxon>Craniata</taxon>
        <taxon>Vertebrata</taxon>
        <taxon>Euteleostomi</taxon>
        <taxon>Actinopterygii</taxon>
        <taxon>Neopterygii</taxon>
        <taxon>Teleostei</taxon>
        <taxon>Protacanthopterygii</taxon>
        <taxon>Salmoniformes</taxon>
        <taxon>Salmonidae</taxon>
        <taxon>Salmoninae</taxon>
        <taxon>Salmo</taxon>
    </lineage>
</organism>
<dbReference type="Bgee" id="ENSSSAG00000040148">
    <property type="expression patterns" value="Expressed in fast muscle tissue and 3 other cell types or tissues"/>
</dbReference>
<dbReference type="Proteomes" id="UP001652741">
    <property type="component" value="Chromosome ssa10"/>
</dbReference>
<dbReference type="PANTHER" id="PTHR15933">
    <property type="entry name" value="PROTEIN CBG16327"/>
    <property type="match status" value="1"/>
</dbReference>
<dbReference type="InterPro" id="IPR036047">
    <property type="entry name" value="F-box-like_dom_sf"/>
</dbReference>
<dbReference type="Gene3D" id="3.30.40.150">
    <property type="entry name" value="TRAF-like zinc-finger, N-terminal subdomain"/>
    <property type="match status" value="1"/>
</dbReference>
<keyword evidence="2 5" id="KW-0863">Zinc-finger</keyword>
<feature type="compositionally biased region" description="Basic and acidic residues" evidence="6">
    <location>
        <begin position="223"/>
        <end position="237"/>
    </location>
</feature>
<dbReference type="InterPro" id="IPR001810">
    <property type="entry name" value="F-box_dom"/>
</dbReference>
<feature type="domain" description="TRAF-type" evidence="7">
    <location>
        <begin position="52"/>
        <end position="94"/>
    </location>
</feature>
<evidence type="ECO:0000256" key="6">
    <source>
        <dbReference type="SAM" id="MobiDB-lite"/>
    </source>
</evidence>
<dbReference type="InterPro" id="IPR043013">
    <property type="entry name" value="Znf_TRAF_N"/>
</dbReference>
<evidence type="ECO:0000259" key="8">
    <source>
        <dbReference type="PROSITE" id="PS50181"/>
    </source>
</evidence>
<dbReference type="SUPFAM" id="SSF81383">
    <property type="entry name" value="F-box domain"/>
    <property type="match status" value="1"/>
</dbReference>
<evidence type="ECO:0000256" key="5">
    <source>
        <dbReference type="PROSITE-ProRule" id="PRU00207"/>
    </source>
</evidence>
<dbReference type="KEGG" id="sasa:106560674"/>
<dbReference type="CTD" id="100005140"/>
<dbReference type="GO" id="GO:0061630">
    <property type="term" value="F:ubiquitin protein ligase activity"/>
    <property type="evidence" value="ECO:0007669"/>
    <property type="project" value="InterPro"/>
</dbReference>
<keyword evidence="4 5" id="KW-0862">Zinc</keyword>
<feature type="compositionally biased region" description="Polar residues" evidence="6">
    <location>
        <begin position="301"/>
        <end position="314"/>
    </location>
</feature>
<dbReference type="InterPro" id="IPR001293">
    <property type="entry name" value="Znf_TRAF"/>
</dbReference>
<evidence type="ECO:0000256" key="3">
    <source>
        <dbReference type="ARBA" id="ARBA00022786"/>
    </source>
</evidence>
<evidence type="ECO:0000259" key="7">
    <source>
        <dbReference type="PROSITE" id="PS50145"/>
    </source>
</evidence>
<evidence type="ECO:0000256" key="2">
    <source>
        <dbReference type="ARBA" id="ARBA00022771"/>
    </source>
</evidence>
<gene>
    <name evidence="10" type="primary">fbxo40.1</name>
</gene>
<dbReference type="Pfam" id="PF15966">
    <property type="entry name" value="F-box_4"/>
    <property type="match status" value="1"/>
</dbReference>
<evidence type="ECO:0000313" key="9">
    <source>
        <dbReference type="Proteomes" id="UP001652741"/>
    </source>
</evidence>
<feature type="region of interest" description="Disordered" evidence="6">
    <location>
        <begin position="223"/>
        <end position="248"/>
    </location>
</feature>
<keyword evidence="3" id="KW-0833">Ubl conjugation pathway</keyword>
<dbReference type="Pfam" id="PF15965">
    <property type="entry name" value="zf-TRAF_2"/>
    <property type="match status" value="1"/>
</dbReference>
<feature type="zinc finger region" description="TRAF-type" evidence="5">
    <location>
        <begin position="52"/>
        <end position="94"/>
    </location>
</feature>
<dbReference type="STRING" id="8030.ENSSSAP00000031299"/>
<proteinExistence type="predicted"/>
<dbReference type="PaxDb" id="8030-ENSSSAP00000031299"/>
<dbReference type="InterPro" id="IPR031890">
    <property type="entry name" value="Fbxo30/Fbxo40"/>
</dbReference>
<dbReference type="SUPFAM" id="SSF49599">
    <property type="entry name" value="TRAF domain-like"/>
    <property type="match status" value="1"/>
</dbReference>
<name>A0A1S3KKS0_SALSA</name>
<dbReference type="PROSITE" id="PS50145">
    <property type="entry name" value="ZF_TRAF"/>
    <property type="match status" value="1"/>
</dbReference>
<feature type="region of interest" description="Disordered" evidence="6">
    <location>
        <begin position="559"/>
        <end position="592"/>
    </location>
</feature>
<dbReference type="PROSITE" id="PS50181">
    <property type="entry name" value="FBOX"/>
    <property type="match status" value="1"/>
</dbReference>
<feature type="region of interest" description="Disordered" evidence="6">
    <location>
        <begin position="162"/>
        <end position="185"/>
    </location>
</feature>
<dbReference type="RefSeq" id="XP_013979253.2">
    <property type="nucleotide sequence ID" value="XM_014123778.2"/>
</dbReference>
<evidence type="ECO:0000256" key="1">
    <source>
        <dbReference type="ARBA" id="ARBA00022723"/>
    </source>
</evidence>
<dbReference type="Gene3D" id="1.20.1280.50">
    <property type="match status" value="1"/>
</dbReference>
<accession>A0A1S3KKS0</accession>
<feature type="domain" description="F-box" evidence="8">
    <location>
        <begin position="591"/>
        <end position="645"/>
    </location>
</feature>
<dbReference type="GO" id="GO:0005737">
    <property type="term" value="C:cytoplasm"/>
    <property type="evidence" value="ECO:0007669"/>
    <property type="project" value="TreeGrafter"/>
</dbReference>
<evidence type="ECO:0000313" key="10">
    <source>
        <dbReference type="RefSeq" id="XP_013979253.2"/>
    </source>
</evidence>
<reference evidence="10" key="1">
    <citation type="submission" date="2025-08" db="UniProtKB">
        <authorList>
            <consortium name="RefSeq"/>
        </authorList>
    </citation>
    <scope>IDENTIFICATION</scope>
</reference>
<sequence>MVRPSRPSGHRHCDSCFSQCCKAPVEISVSCVLIPCRLLCGALFHLCKEEEHALLCPNERVPCLSAGFGCPISMPRSWLAAHLQVCPASVVCCSMEWNRWPAEDAQSHTHSALQNNLVKEEGGGHGEALDLAMALRDQHHLFHSLKMKNLFPELIERVEVEEREEQMRREGRRREKEEKKREREALEAQGVVGGVSFPNRVGCVSPANRGWYGPLPEDIQEAVRERDRERGEERELTQEESEELARGRVVGSEGPVAYVWERMFNMERGGCMIAEANQEAGARGRGQGQASGVRGQEMESHQSQTLTTTGTHALNDTHTHTDTRPNPQCVACLAGPKKKQMYYYSQLEPMKINTVRTFKIPTSFTAKHTRIRNPGHRKRVDAAVDTSDLGVEPQDMPIWEEVQASLLCSLEKEQRGHLIAESQSSDALLSDTGTQTYAFLSAPFGRDISLASLTEDRPLQLHLQLQAKGVTARHNKSSSAFTFLCGHNFQRREFPKHFRNVHTDIQMCASGWFEQRCPLAYLGCTYSQRRFQPSTHTATVTYNKELSSFSLRPTVPASLNEEPQYSKSQPAPEPVSNFRRRRSRGGGGGDQDSLSTLPYEVLYHMASFLDSLSLSQLALVSHLMREVCSSLLHDRGMVSLLWEKKTYKTGMAKWKAKKVVWQFSTLFSPVEAWCFDNNVPSMSDHLKVCPYYEMEPRTERVLLPHIVNNKMNTDTQSNSNSLVTMFQKKT</sequence>
<keyword evidence="9" id="KW-1185">Reference proteome</keyword>
<dbReference type="GO" id="GO:0008270">
    <property type="term" value="F:zinc ion binding"/>
    <property type="evidence" value="ECO:0007669"/>
    <property type="project" value="UniProtKB-KW"/>
</dbReference>
<keyword evidence="1 5" id="KW-0479">Metal-binding</keyword>